<evidence type="ECO:0000313" key="3">
    <source>
        <dbReference type="EMBL" id="JAT98545.1"/>
    </source>
</evidence>
<keyword evidence="2" id="KW-0812">Transmembrane</keyword>
<keyword evidence="2" id="KW-0472">Membrane</keyword>
<organism evidence="3">
    <name type="scientific">Amblyomma aureolatum</name>
    <dbReference type="NCBI Taxonomy" id="187763"/>
    <lineage>
        <taxon>Eukaryota</taxon>
        <taxon>Metazoa</taxon>
        <taxon>Ecdysozoa</taxon>
        <taxon>Arthropoda</taxon>
        <taxon>Chelicerata</taxon>
        <taxon>Arachnida</taxon>
        <taxon>Acari</taxon>
        <taxon>Parasitiformes</taxon>
        <taxon>Ixodida</taxon>
        <taxon>Ixodoidea</taxon>
        <taxon>Ixodidae</taxon>
        <taxon>Amblyomminae</taxon>
        <taxon>Amblyomma</taxon>
    </lineage>
</organism>
<dbReference type="Pfam" id="PF03661">
    <property type="entry name" value="TMEM33_Pom33"/>
    <property type="match status" value="1"/>
</dbReference>
<dbReference type="EMBL" id="GFAC01000643">
    <property type="protein sequence ID" value="JAT98545.1"/>
    <property type="molecule type" value="mRNA"/>
</dbReference>
<evidence type="ECO:0000256" key="1">
    <source>
        <dbReference type="SAM" id="MobiDB-lite"/>
    </source>
</evidence>
<feature type="transmembrane region" description="Helical" evidence="2">
    <location>
        <begin position="52"/>
        <end position="71"/>
    </location>
</feature>
<evidence type="ECO:0000256" key="2">
    <source>
        <dbReference type="SAM" id="Phobius"/>
    </source>
</evidence>
<dbReference type="AlphaFoldDB" id="A0A1E1XH32"/>
<feature type="transmembrane region" description="Helical" evidence="2">
    <location>
        <begin position="123"/>
        <end position="151"/>
    </location>
</feature>
<feature type="non-terminal residue" evidence="3">
    <location>
        <position position="241"/>
    </location>
</feature>
<keyword evidence="2" id="KW-1133">Transmembrane helix</keyword>
<dbReference type="InterPro" id="IPR005344">
    <property type="entry name" value="TMEM33/Pom33"/>
</dbReference>
<feature type="transmembrane region" description="Helical" evidence="2">
    <location>
        <begin position="197"/>
        <end position="218"/>
    </location>
</feature>
<sequence>PDLPADSTVGNVEPSPSTRSGAPPAGQAAPTSSRSTYISANMVKDVLVRIELAARLIFLMSTVVMLMFRVTRLLPVRYFVIASTLSTMSFFVFLLIAIFKDKGRPEWSLEFARSVLLDENLHYIAYGAAIFSLPKAIVIVAPQLLTCVIGIHRLYRQHQRVLPQYMKTSSMKQLFEQLDNYSIELLTARATMEAVTLFHMILGIFFGGSNIISLLLYANFIRMKIFVNDVYLLGVFRQIHS</sequence>
<name>A0A1E1XH32_9ACAR</name>
<accession>A0A1E1XH32</accession>
<feature type="non-terminal residue" evidence="3">
    <location>
        <position position="1"/>
    </location>
</feature>
<proteinExistence type="evidence at transcript level"/>
<dbReference type="GO" id="GO:0016020">
    <property type="term" value="C:membrane"/>
    <property type="evidence" value="ECO:0007669"/>
    <property type="project" value="InterPro"/>
</dbReference>
<reference evidence="3" key="1">
    <citation type="journal article" date="2017" name="Front. Cell. Infect. Microbiol.">
        <title>The Distinct Transcriptional Response of the Midgut of Amblyomma sculptum and Amblyomma aureolatum Ticks to Rickettsia rickettsii Correlates to Their Differences in Susceptibility to Infection.</title>
        <authorList>
            <person name="Martins L.A."/>
            <person name="Galletti M.F.B.M."/>
            <person name="Ribeiro J.M."/>
            <person name="Fujita A."/>
            <person name="Costa F.B."/>
            <person name="Labruna M.B."/>
            <person name="Daffre S."/>
            <person name="Fogaca A.C."/>
        </authorList>
    </citation>
    <scope>NUCLEOTIDE SEQUENCE</scope>
</reference>
<protein>
    <submittedName>
        <fullName evidence="3">Putative conserved plasma membrane protein</fullName>
    </submittedName>
</protein>
<feature type="compositionally biased region" description="Polar residues" evidence="1">
    <location>
        <begin position="8"/>
        <end position="20"/>
    </location>
</feature>
<feature type="region of interest" description="Disordered" evidence="1">
    <location>
        <begin position="1"/>
        <end position="33"/>
    </location>
</feature>
<feature type="transmembrane region" description="Helical" evidence="2">
    <location>
        <begin position="78"/>
        <end position="99"/>
    </location>
</feature>